<feature type="domain" description="VTT" evidence="3">
    <location>
        <begin position="1"/>
        <end position="107"/>
    </location>
</feature>
<evidence type="ECO:0000259" key="3">
    <source>
        <dbReference type="Pfam" id="PF09335"/>
    </source>
</evidence>
<protein>
    <submittedName>
        <fullName evidence="4">Putative membrane protein</fullName>
    </submittedName>
</protein>
<keyword evidence="1" id="KW-0472">Membrane</keyword>
<sequence>MFGLIKGLLTVILGANVGVAIAHNTIRSMQTFLPVQKLIKNETGRAILRVISGPRAFKVVLFCRLTPIPFGLQNTIFGVSAVNPRSYHTATLLGLLPAQTINVYLGSTLRSMHDVLNDQKTALTGYSIFAIQTVIGVLLMAWVVQKARTELSNALLSDMGVEHKLLKRSKLKWMRKLYKCDKSMVINPRII</sequence>
<dbReference type="InterPro" id="IPR053069">
    <property type="entry name" value="TVP38/TMEM64"/>
</dbReference>
<keyword evidence="2" id="KW-0732">Signal</keyword>
<dbReference type="EMBL" id="GFDF01011063">
    <property type="protein sequence ID" value="JAV03021.1"/>
    <property type="molecule type" value="Transcribed_RNA"/>
</dbReference>
<feature type="chain" id="PRO_5012092196" evidence="2">
    <location>
        <begin position="23"/>
        <end position="191"/>
    </location>
</feature>
<dbReference type="PANTHER" id="PTHR46593:SF1">
    <property type="entry name" value="TRANSMEMBRANE PROTEIN 64"/>
    <property type="match status" value="1"/>
</dbReference>
<evidence type="ECO:0000256" key="1">
    <source>
        <dbReference type="SAM" id="Phobius"/>
    </source>
</evidence>
<keyword evidence="1" id="KW-0812">Transmembrane</keyword>
<dbReference type="PANTHER" id="PTHR46593">
    <property type="entry name" value="TRANSMEMBRANE PROTEIN 64"/>
    <property type="match status" value="1"/>
</dbReference>
<name>A0A1L8D989_9DIPT</name>
<organism evidence="4">
    <name type="scientific">Nyssomyia neivai</name>
    <dbReference type="NCBI Taxonomy" id="330878"/>
    <lineage>
        <taxon>Eukaryota</taxon>
        <taxon>Metazoa</taxon>
        <taxon>Ecdysozoa</taxon>
        <taxon>Arthropoda</taxon>
        <taxon>Hexapoda</taxon>
        <taxon>Insecta</taxon>
        <taxon>Pterygota</taxon>
        <taxon>Neoptera</taxon>
        <taxon>Endopterygota</taxon>
        <taxon>Diptera</taxon>
        <taxon>Nematocera</taxon>
        <taxon>Psychodoidea</taxon>
        <taxon>Psychodidae</taxon>
        <taxon>Nyssomyia</taxon>
    </lineage>
</organism>
<evidence type="ECO:0000313" key="4">
    <source>
        <dbReference type="EMBL" id="JAV03021.1"/>
    </source>
</evidence>
<reference evidence="4" key="1">
    <citation type="submission" date="2016-12" db="EMBL/GenBank/DDBJ databases">
        <title>An insight into the sialome and mialome of the sand fly, Nyssomyia neivai.</title>
        <authorList>
            <person name="Sebastian V."/>
            <person name="Goulart T.M."/>
            <person name="Oliveira W."/>
            <person name="Calvo E."/>
            <person name="Oliveira L.F."/>
            <person name="Pinto M.C."/>
            <person name="Rosselino A.M."/>
            <person name="Ribeiro J.M."/>
        </authorList>
    </citation>
    <scope>NUCLEOTIDE SEQUENCE</scope>
</reference>
<dbReference type="AlphaFoldDB" id="A0A1L8D989"/>
<accession>A0A1L8D989</accession>
<keyword evidence="1" id="KW-1133">Transmembrane helix</keyword>
<evidence type="ECO:0000256" key="2">
    <source>
        <dbReference type="SAM" id="SignalP"/>
    </source>
</evidence>
<feature type="signal peptide" evidence="2">
    <location>
        <begin position="1"/>
        <end position="22"/>
    </location>
</feature>
<proteinExistence type="predicted"/>
<dbReference type="GO" id="GO:0051480">
    <property type="term" value="P:regulation of cytosolic calcium ion concentration"/>
    <property type="evidence" value="ECO:0007669"/>
    <property type="project" value="TreeGrafter"/>
</dbReference>
<dbReference type="Pfam" id="PF09335">
    <property type="entry name" value="VTT_dom"/>
    <property type="match status" value="1"/>
</dbReference>
<dbReference type="GO" id="GO:0005783">
    <property type="term" value="C:endoplasmic reticulum"/>
    <property type="evidence" value="ECO:0007669"/>
    <property type="project" value="TreeGrafter"/>
</dbReference>
<feature type="transmembrane region" description="Helical" evidence="1">
    <location>
        <begin position="123"/>
        <end position="144"/>
    </location>
</feature>
<dbReference type="InterPro" id="IPR032816">
    <property type="entry name" value="VTT_dom"/>
</dbReference>